<comment type="caution">
    <text evidence="1">The sequence shown here is derived from an EMBL/GenBank/DDBJ whole genome shotgun (WGS) entry which is preliminary data.</text>
</comment>
<dbReference type="PATRIC" id="fig|999422.3.peg.161"/>
<dbReference type="Proteomes" id="UP000003167">
    <property type="component" value="Unassembled WGS sequence"/>
</dbReference>
<sequence length="38" mass="4520">MHMAVEVSKRLSESFDFNHTFCFNVSWISALERESKKQ</sequence>
<organism evidence="1 2">
    <name type="scientific">Segatella maculosa OT 289</name>
    <dbReference type="NCBI Taxonomy" id="999422"/>
    <lineage>
        <taxon>Bacteria</taxon>
        <taxon>Pseudomonadati</taxon>
        <taxon>Bacteroidota</taxon>
        <taxon>Bacteroidia</taxon>
        <taxon>Bacteroidales</taxon>
        <taxon>Prevotellaceae</taxon>
        <taxon>Segatella</taxon>
    </lineage>
</organism>
<reference evidence="1 2" key="1">
    <citation type="submission" date="2011-12" db="EMBL/GenBank/DDBJ databases">
        <title>The Genome Sequence of Prevotella maculosa OT 289.</title>
        <authorList>
            <consortium name="The Broad Institute Genome Sequencing Platform"/>
            <person name="Earl A."/>
            <person name="Ward D."/>
            <person name="Feldgarden M."/>
            <person name="Gevers D."/>
            <person name="Izard J."/>
            <person name="Blanton J.M."/>
            <person name="Mathney J."/>
            <person name="Tanner A.C."/>
            <person name="Dewhirst F.E."/>
            <person name="Young S.K."/>
            <person name="Zeng Q."/>
            <person name="Gargeya S."/>
            <person name="Fitzgerald M."/>
            <person name="Haas B."/>
            <person name="Abouelleil A."/>
            <person name="Alvarado L."/>
            <person name="Arachchi H.M."/>
            <person name="Berlin A."/>
            <person name="Chapman S.B."/>
            <person name="Gearin G."/>
            <person name="Goldberg J."/>
            <person name="Griggs A."/>
            <person name="Gujja S."/>
            <person name="Hansen M."/>
            <person name="Heiman D."/>
            <person name="Howarth C."/>
            <person name="Larimer J."/>
            <person name="Lui A."/>
            <person name="MacDonald P.J.P."/>
            <person name="McCowen C."/>
            <person name="Montmayeur A."/>
            <person name="Murphy C."/>
            <person name="Neiman D."/>
            <person name="Pearson M."/>
            <person name="Priest M."/>
            <person name="Roberts A."/>
            <person name="Saif S."/>
            <person name="Shea T."/>
            <person name="Sisk P."/>
            <person name="Stolte C."/>
            <person name="Sykes S."/>
            <person name="Wortman J."/>
            <person name="Nusbaum C."/>
            <person name="Birren B."/>
        </authorList>
    </citation>
    <scope>NUCLEOTIDE SEQUENCE [LARGE SCALE GENOMIC DNA]</scope>
    <source>
        <strain evidence="1 2">OT 289</strain>
    </source>
</reference>
<accession>H1HJ38</accession>
<gene>
    <name evidence="1" type="ORF">HMPREF9944_00171</name>
</gene>
<dbReference type="AlphaFoldDB" id="H1HJ38"/>
<name>H1HJ38_9BACT</name>
<evidence type="ECO:0000313" key="1">
    <source>
        <dbReference type="EMBL" id="EHO74322.1"/>
    </source>
</evidence>
<dbReference type="EMBL" id="AGEK01000011">
    <property type="protein sequence ID" value="EHO74322.1"/>
    <property type="molecule type" value="Genomic_DNA"/>
</dbReference>
<protein>
    <submittedName>
        <fullName evidence="1">Uncharacterized protein</fullName>
    </submittedName>
</protein>
<dbReference type="HOGENOM" id="CLU_3331456_0_0_10"/>
<proteinExistence type="predicted"/>
<evidence type="ECO:0000313" key="2">
    <source>
        <dbReference type="Proteomes" id="UP000003167"/>
    </source>
</evidence>
<keyword evidence="2" id="KW-1185">Reference proteome</keyword>